<reference evidence="1 2" key="1">
    <citation type="submission" date="2019-08" db="EMBL/GenBank/DDBJ databases">
        <title>In-depth cultivation of the pig gut microbiome towards novel bacterial diversity and tailored functional studies.</title>
        <authorList>
            <person name="Wylensek D."/>
            <person name="Hitch T.C.A."/>
            <person name="Clavel T."/>
        </authorList>
    </citation>
    <scope>NUCLEOTIDE SEQUENCE [LARGE SCALE GENOMIC DNA]</scope>
    <source>
        <strain evidence="1 2">Oil+RF-744-WCA-WT-13</strain>
    </source>
</reference>
<dbReference type="SUPFAM" id="SSF52540">
    <property type="entry name" value="P-loop containing nucleoside triphosphate hydrolases"/>
    <property type="match status" value="1"/>
</dbReference>
<dbReference type="AlphaFoldDB" id="A0A7X2P6Y5"/>
<accession>A0A7X2P6Y5</accession>
<keyword evidence="1" id="KW-0808">Transferase</keyword>
<dbReference type="RefSeq" id="WP_154457188.1">
    <property type="nucleotide sequence ID" value="NZ_VUMV01000002.1"/>
</dbReference>
<proteinExistence type="predicted"/>
<dbReference type="Proteomes" id="UP000466864">
    <property type="component" value="Unassembled WGS sequence"/>
</dbReference>
<dbReference type="Pfam" id="PF13189">
    <property type="entry name" value="Cytidylate_kin2"/>
    <property type="match status" value="1"/>
</dbReference>
<protein>
    <submittedName>
        <fullName evidence="1">Cytidylate kinase-like family protein</fullName>
    </submittedName>
</protein>
<evidence type="ECO:0000313" key="1">
    <source>
        <dbReference type="EMBL" id="MST81377.1"/>
    </source>
</evidence>
<gene>
    <name evidence="1" type="ORF">FYJ60_03470</name>
</gene>
<dbReference type="Gene3D" id="3.40.50.300">
    <property type="entry name" value="P-loop containing nucleotide triphosphate hydrolases"/>
    <property type="match status" value="1"/>
</dbReference>
<evidence type="ECO:0000313" key="2">
    <source>
        <dbReference type="Proteomes" id="UP000466864"/>
    </source>
</evidence>
<name>A0A7X2P6Y5_9FIRM</name>
<keyword evidence="1" id="KW-0418">Kinase</keyword>
<dbReference type="EMBL" id="VUMV01000002">
    <property type="protein sequence ID" value="MST81377.1"/>
    <property type="molecule type" value="Genomic_DNA"/>
</dbReference>
<comment type="caution">
    <text evidence="1">The sequence shown here is derived from an EMBL/GenBank/DDBJ whole genome shotgun (WGS) entry which is preliminary data.</text>
</comment>
<dbReference type="GO" id="GO:0016301">
    <property type="term" value="F:kinase activity"/>
    <property type="evidence" value="ECO:0007669"/>
    <property type="project" value="UniProtKB-KW"/>
</dbReference>
<sequence>MGEKRLPVITISRQYAAYGRTIARMLSERLDIPFYDRDVIRQTAKESGYSEEDIQKEGEAMSRASKFMNNLLNNASVYTSSYDGIYWAQRDVILKLAEKPCIIVGRCADYILKEAGVPAFKIYLYADLEDRIRRAGELEENKGEDLRKIVPRRETLREVYYKQYTGQDMGVCSNYNICLDTGTLGAEKCTQILCDALQA</sequence>
<organism evidence="1 2">
    <name type="scientific">Bilifractor porci</name>
    <dbReference type="NCBI Taxonomy" id="2606636"/>
    <lineage>
        <taxon>Bacteria</taxon>
        <taxon>Bacillati</taxon>
        <taxon>Bacillota</taxon>
        <taxon>Clostridia</taxon>
        <taxon>Lachnospirales</taxon>
        <taxon>Lachnospiraceae</taxon>
        <taxon>Bilifractor</taxon>
    </lineage>
</organism>
<keyword evidence="2" id="KW-1185">Reference proteome</keyword>
<dbReference type="InterPro" id="IPR027417">
    <property type="entry name" value="P-loop_NTPase"/>
</dbReference>